<dbReference type="PROSITE" id="PS51186">
    <property type="entry name" value="GNAT"/>
    <property type="match status" value="1"/>
</dbReference>
<dbReference type="InterPro" id="IPR016181">
    <property type="entry name" value="Acyl_CoA_acyltransferase"/>
</dbReference>
<dbReference type="OrthoDB" id="9803233at2"/>
<organism evidence="4 5">
    <name type="scientific">Vibrio brasiliensis LMG 20546</name>
    <dbReference type="NCBI Taxonomy" id="945543"/>
    <lineage>
        <taxon>Bacteria</taxon>
        <taxon>Pseudomonadati</taxon>
        <taxon>Pseudomonadota</taxon>
        <taxon>Gammaproteobacteria</taxon>
        <taxon>Vibrionales</taxon>
        <taxon>Vibrionaceae</taxon>
        <taxon>Vibrio</taxon>
        <taxon>Vibrio oreintalis group</taxon>
    </lineage>
</organism>
<dbReference type="CDD" id="cd04301">
    <property type="entry name" value="NAT_SF"/>
    <property type="match status" value="1"/>
</dbReference>
<feature type="domain" description="N-acetyltransferase" evidence="3">
    <location>
        <begin position="1"/>
        <end position="151"/>
    </location>
</feature>
<dbReference type="eggNOG" id="COG0454">
    <property type="taxonomic scope" value="Bacteria"/>
</dbReference>
<dbReference type="InterPro" id="IPR000182">
    <property type="entry name" value="GNAT_dom"/>
</dbReference>
<dbReference type="Gene3D" id="3.40.630.30">
    <property type="match status" value="1"/>
</dbReference>
<comment type="caution">
    <text evidence="4">The sequence shown here is derived from an EMBL/GenBank/DDBJ whole genome shotgun (WGS) entry which is preliminary data.</text>
</comment>
<reference evidence="4 5" key="1">
    <citation type="journal article" date="2012" name="Int. J. Syst. Evol. Microbiol.">
        <title>Vibrio caribbeanicus sp. nov., isolated from the marine sponge Scleritoderma cyanea.</title>
        <authorList>
            <person name="Hoffmann M."/>
            <person name="Monday S.R."/>
            <person name="Allard M.W."/>
            <person name="Strain E.A."/>
            <person name="Whittaker P."/>
            <person name="Naum M."/>
            <person name="McCarthy P.J."/>
            <person name="Lopez J.V."/>
            <person name="Fischer M."/>
            <person name="Brown E.W."/>
        </authorList>
    </citation>
    <scope>NUCLEOTIDE SEQUENCE [LARGE SCALE GENOMIC DNA]</scope>
    <source>
        <strain evidence="4 5">LMG 20546</strain>
    </source>
</reference>
<keyword evidence="2" id="KW-0012">Acyltransferase</keyword>
<name>E8LXJ3_9VIBR</name>
<dbReference type="STRING" id="945543.VIBR0546_07027"/>
<dbReference type="Proteomes" id="UP000004371">
    <property type="component" value="Unassembled WGS sequence"/>
</dbReference>
<dbReference type="PANTHER" id="PTHR43877">
    <property type="entry name" value="AMINOALKYLPHOSPHONATE N-ACETYLTRANSFERASE-RELATED-RELATED"/>
    <property type="match status" value="1"/>
</dbReference>
<evidence type="ECO:0000313" key="4">
    <source>
        <dbReference type="EMBL" id="EGA64604.1"/>
    </source>
</evidence>
<evidence type="ECO:0000256" key="1">
    <source>
        <dbReference type="ARBA" id="ARBA00022679"/>
    </source>
</evidence>
<keyword evidence="5" id="KW-1185">Reference proteome</keyword>
<evidence type="ECO:0000259" key="3">
    <source>
        <dbReference type="PROSITE" id="PS51186"/>
    </source>
</evidence>
<proteinExistence type="predicted"/>
<dbReference type="InterPro" id="IPR050832">
    <property type="entry name" value="Bact_Acetyltransf"/>
</dbReference>
<dbReference type="GO" id="GO:0016747">
    <property type="term" value="F:acyltransferase activity, transferring groups other than amino-acyl groups"/>
    <property type="evidence" value="ECO:0007669"/>
    <property type="project" value="InterPro"/>
</dbReference>
<keyword evidence="1 4" id="KW-0808">Transferase</keyword>
<dbReference type="SUPFAM" id="SSF55729">
    <property type="entry name" value="Acyl-CoA N-acyltransferases (Nat)"/>
    <property type="match status" value="1"/>
</dbReference>
<sequence length="151" mass="16671">MEIKTGLLEHPQVLALLEQHLADMNATSPAESVHALDVSALRDPQVTFWTGWKEGVLLGCAALKQLDAQHGEIKSMRTATSARSQGVASSMLRHVLGHARDNGLTRVSLETGSMDFFAPARALYEKYGFEYCEPFADYTLDPNSQFMTRTV</sequence>
<accession>E8LXJ3</accession>
<protein>
    <submittedName>
        <fullName evidence="4">Histone acetyltransferase HPA2</fullName>
    </submittedName>
</protein>
<dbReference type="PANTHER" id="PTHR43877:SF5">
    <property type="entry name" value="BLL8307 PROTEIN"/>
    <property type="match status" value="1"/>
</dbReference>
<dbReference type="AlphaFoldDB" id="E8LXJ3"/>
<dbReference type="RefSeq" id="WP_006880536.1">
    <property type="nucleotide sequence ID" value="NZ_AEVS01000081.1"/>
</dbReference>
<gene>
    <name evidence="4" type="ORF">VIBR0546_07027</name>
</gene>
<evidence type="ECO:0000256" key="2">
    <source>
        <dbReference type="ARBA" id="ARBA00023315"/>
    </source>
</evidence>
<dbReference type="Pfam" id="PF00583">
    <property type="entry name" value="Acetyltransf_1"/>
    <property type="match status" value="1"/>
</dbReference>
<dbReference type="EMBL" id="AEVS01000081">
    <property type="protein sequence ID" value="EGA64604.1"/>
    <property type="molecule type" value="Genomic_DNA"/>
</dbReference>
<evidence type="ECO:0000313" key="5">
    <source>
        <dbReference type="Proteomes" id="UP000004371"/>
    </source>
</evidence>